<feature type="compositionally biased region" description="Gly residues" evidence="1">
    <location>
        <begin position="178"/>
        <end position="190"/>
    </location>
</feature>
<proteinExistence type="predicted"/>
<protein>
    <submittedName>
        <fullName evidence="2">Uncharacterized protein</fullName>
    </submittedName>
</protein>
<name>U1HUT2_ENDPU</name>
<organism evidence="2 3">
    <name type="scientific">Endocarpon pusillum (strain Z07020 / HMAS-L-300199)</name>
    <name type="common">Lichen-forming fungus</name>
    <dbReference type="NCBI Taxonomy" id="1263415"/>
    <lineage>
        <taxon>Eukaryota</taxon>
        <taxon>Fungi</taxon>
        <taxon>Dikarya</taxon>
        <taxon>Ascomycota</taxon>
        <taxon>Pezizomycotina</taxon>
        <taxon>Eurotiomycetes</taxon>
        <taxon>Chaetothyriomycetidae</taxon>
        <taxon>Verrucariales</taxon>
        <taxon>Verrucariaceae</taxon>
        <taxon>Endocarpon</taxon>
    </lineage>
</organism>
<feature type="region of interest" description="Disordered" evidence="1">
    <location>
        <begin position="55"/>
        <end position="203"/>
    </location>
</feature>
<feature type="compositionally biased region" description="Low complexity" evidence="1">
    <location>
        <begin position="91"/>
        <end position="106"/>
    </location>
</feature>
<dbReference type="eggNOG" id="ENOG502SQDE">
    <property type="taxonomic scope" value="Eukaryota"/>
</dbReference>
<dbReference type="OrthoDB" id="4188844at2759"/>
<feature type="compositionally biased region" description="Gly residues" evidence="1">
    <location>
        <begin position="246"/>
        <end position="259"/>
    </location>
</feature>
<feature type="compositionally biased region" description="Low complexity" evidence="1">
    <location>
        <begin position="137"/>
        <end position="147"/>
    </location>
</feature>
<evidence type="ECO:0000256" key="1">
    <source>
        <dbReference type="SAM" id="MobiDB-lite"/>
    </source>
</evidence>
<reference evidence="3" key="1">
    <citation type="journal article" date="2014" name="BMC Genomics">
        <title>Genome characteristics reveal the impact of lichenization on lichen-forming fungus Endocarpon pusillum Hedwig (Verrucariales, Ascomycota).</title>
        <authorList>
            <person name="Wang Y.-Y."/>
            <person name="Liu B."/>
            <person name="Zhang X.-Y."/>
            <person name="Zhou Q.-M."/>
            <person name="Zhang T."/>
            <person name="Li H."/>
            <person name="Yu Y.-F."/>
            <person name="Zhang X.-L."/>
            <person name="Hao X.-Y."/>
            <person name="Wang M."/>
            <person name="Wang L."/>
            <person name="Wei J.-C."/>
        </authorList>
    </citation>
    <scope>NUCLEOTIDE SEQUENCE [LARGE SCALE GENOMIC DNA]</scope>
    <source>
        <strain evidence="3">Z07020 / HMAS-L-300199</strain>
    </source>
</reference>
<dbReference type="EMBL" id="KE720986">
    <property type="protein sequence ID" value="ERF73079.1"/>
    <property type="molecule type" value="Genomic_DNA"/>
</dbReference>
<dbReference type="GeneID" id="19241480"/>
<accession>U1HUT2</accession>
<evidence type="ECO:0000313" key="2">
    <source>
        <dbReference type="EMBL" id="ERF73079.1"/>
    </source>
</evidence>
<gene>
    <name evidence="2" type="ORF">EPUS_06540</name>
</gene>
<keyword evidence="3" id="KW-1185">Reference proteome</keyword>
<feature type="compositionally biased region" description="Low complexity" evidence="1">
    <location>
        <begin position="55"/>
        <end position="64"/>
    </location>
</feature>
<feature type="region of interest" description="Disordered" evidence="1">
    <location>
        <begin position="239"/>
        <end position="261"/>
    </location>
</feature>
<dbReference type="AlphaFoldDB" id="U1HUT2"/>
<dbReference type="Proteomes" id="UP000019373">
    <property type="component" value="Unassembled WGS sequence"/>
</dbReference>
<feature type="compositionally biased region" description="Basic and acidic residues" evidence="1">
    <location>
        <begin position="151"/>
        <end position="161"/>
    </location>
</feature>
<dbReference type="RefSeq" id="XP_007801250.1">
    <property type="nucleotide sequence ID" value="XM_007803059.1"/>
</dbReference>
<evidence type="ECO:0000313" key="3">
    <source>
        <dbReference type="Proteomes" id="UP000019373"/>
    </source>
</evidence>
<dbReference type="HOGENOM" id="CLU_921429_0_0_1"/>
<sequence length="302" mass="32273">MTLLASTNMSKETTLLALLVLSPSLSLIQHHSALSSSKIRHVLLHGTLFHQSSSQHSLHLLRPSKPLHKPPLPPPTPDLASSNLPSEPIRNPSANSSTHSLSNLSNAPPPRRPTSRTQSTDSLNNPLATTNHHSRSTTDLSNSNNTNGDIVARDRSGRPDLPEIPLLPPHFRLSSSGPRGGGGSGGGGGDDANNTADEEGVDMDDTEGMELESAMREKEDQERIEKSLVDMMYRSRMRGNGHHGHGGVGGGGGAGGNKGLGQENEELLALVQASLRKKAASLEEDRWMFEGETGEESCYGFR</sequence>